<dbReference type="Proteomes" id="UP000460718">
    <property type="component" value="Unassembled WGS sequence"/>
</dbReference>
<evidence type="ECO:0000256" key="1">
    <source>
        <dbReference type="SAM" id="MobiDB-lite"/>
    </source>
</evidence>
<dbReference type="EMBL" id="QXGF01000203">
    <property type="protein sequence ID" value="KAE8944463.1"/>
    <property type="molecule type" value="Genomic_DNA"/>
</dbReference>
<evidence type="ECO:0000313" key="2">
    <source>
        <dbReference type="EMBL" id="KAE8944463.1"/>
    </source>
</evidence>
<evidence type="ECO:0000313" key="4">
    <source>
        <dbReference type="EMBL" id="KAE9124490.1"/>
    </source>
</evidence>
<evidence type="ECO:0000313" key="17">
    <source>
        <dbReference type="Proteomes" id="UP000488956"/>
    </source>
</evidence>
<reference evidence="10 11" key="1">
    <citation type="submission" date="2018-08" db="EMBL/GenBank/DDBJ databases">
        <title>Genomic investigation of the strawberry pathogen Phytophthora fragariae indicates pathogenicity is determined by transcriptional variation in three key races.</title>
        <authorList>
            <person name="Adams T.M."/>
            <person name="Armitage A.D."/>
            <person name="Sobczyk M.K."/>
            <person name="Bates H.J."/>
            <person name="Dunwell J.M."/>
            <person name="Nellist C.F."/>
            <person name="Harrison R.J."/>
        </authorList>
    </citation>
    <scope>NUCLEOTIDE SEQUENCE [LARGE SCALE GENOMIC DNA]</scope>
    <source>
        <strain evidence="9 12">A4</strain>
        <strain evidence="7 13">BC-1</strain>
        <strain evidence="8 16">BC-23</strain>
        <strain evidence="6 11">NOV-27</strain>
        <strain evidence="5 14">NOV-5</strain>
        <strain evidence="2 10">NOV-9</strain>
        <strain evidence="4 17">ONT-3</strain>
        <strain evidence="3 15">SCRP245</strain>
    </source>
</reference>
<dbReference type="EMBL" id="QXGD01000292">
    <property type="protein sequence ID" value="KAE9244456.1"/>
    <property type="molecule type" value="Genomic_DNA"/>
</dbReference>
<dbReference type="Proteomes" id="UP000476176">
    <property type="component" value="Unassembled WGS sequence"/>
</dbReference>
<dbReference type="EMBL" id="QXFX01000233">
    <property type="protein sequence ID" value="KAE9124490.1"/>
    <property type="molecule type" value="Genomic_DNA"/>
</dbReference>
<evidence type="ECO:0000313" key="8">
    <source>
        <dbReference type="EMBL" id="KAE9254308.1"/>
    </source>
</evidence>
<evidence type="ECO:0000313" key="10">
    <source>
        <dbReference type="Proteomes" id="UP000429523"/>
    </source>
</evidence>
<dbReference type="EMBL" id="QXGB01000259">
    <property type="protein sequence ID" value="KAE9222242.1"/>
    <property type="molecule type" value="Genomic_DNA"/>
</dbReference>
<proteinExistence type="predicted"/>
<evidence type="ECO:0000313" key="7">
    <source>
        <dbReference type="EMBL" id="KAE9244456.1"/>
    </source>
</evidence>
<dbReference type="Proteomes" id="UP000440732">
    <property type="component" value="Unassembled WGS sequence"/>
</dbReference>
<evidence type="ECO:0000313" key="15">
    <source>
        <dbReference type="Proteomes" id="UP000460718"/>
    </source>
</evidence>
<dbReference type="OrthoDB" id="88722at2759"/>
<dbReference type="Proteomes" id="UP000437068">
    <property type="component" value="Unassembled WGS sequence"/>
</dbReference>
<accession>A0A6A4E8T2</accession>
<dbReference type="Proteomes" id="UP000429523">
    <property type="component" value="Unassembled WGS sequence"/>
</dbReference>
<protein>
    <submittedName>
        <fullName evidence="9">Uncharacterized protein</fullName>
    </submittedName>
</protein>
<evidence type="ECO:0000313" key="12">
    <source>
        <dbReference type="Proteomes" id="UP000437068"/>
    </source>
</evidence>
<dbReference type="EMBL" id="QXFW01000179">
    <property type="protein sequence ID" value="KAE9021709.1"/>
    <property type="molecule type" value="Genomic_DNA"/>
</dbReference>
<dbReference type="EMBL" id="QXGE01000243">
    <property type="protein sequence ID" value="KAE9318805.1"/>
    <property type="molecule type" value="Genomic_DNA"/>
</dbReference>
<evidence type="ECO:0000313" key="9">
    <source>
        <dbReference type="EMBL" id="KAE9318805.1"/>
    </source>
</evidence>
<evidence type="ECO:0000313" key="6">
    <source>
        <dbReference type="EMBL" id="KAE9222242.1"/>
    </source>
</evidence>
<evidence type="ECO:0000313" key="14">
    <source>
        <dbReference type="Proteomes" id="UP000440732"/>
    </source>
</evidence>
<evidence type="ECO:0000313" key="11">
    <source>
        <dbReference type="Proteomes" id="UP000433483"/>
    </source>
</evidence>
<dbReference type="Proteomes" id="UP000433483">
    <property type="component" value="Unassembled WGS sequence"/>
</dbReference>
<evidence type="ECO:0000313" key="16">
    <source>
        <dbReference type="Proteomes" id="UP000476176"/>
    </source>
</evidence>
<evidence type="ECO:0000313" key="13">
    <source>
        <dbReference type="Proteomes" id="UP000440367"/>
    </source>
</evidence>
<feature type="compositionally biased region" description="Acidic residues" evidence="1">
    <location>
        <begin position="62"/>
        <end position="72"/>
    </location>
</feature>
<dbReference type="Proteomes" id="UP000440367">
    <property type="component" value="Unassembled WGS sequence"/>
</dbReference>
<organism evidence="9 12">
    <name type="scientific">Phytophthora fragariae</name>
    <dbReference type="NCBI Taxonomy" id="53985"/>
    <lineage>
        <taxon>Eukaryota</taxon>
        <taxon>Sar</taxon>
        <taxon>Stramenopiles</taxon>
        <taxon>Oomycota</taxon>
        <taxon>Peronosporomycetes</taxon>
        <taxon>Peronosporales</taxon>
        <taxon>Peronosporaceae</taxon>
        <taxon>Phytophthora</taxon>
    </lineage>
</organism>
<dbReference type="EMBL" id="QXGA01000239">
    <property type="protein sequence ID" value="KAE9149433.1"/>
    <property type="molecule type" value="Genomic_DNA"/>
</dbReference>
<dbReference type="EMBL" id="QXGC01000025">
    <property type="protein sequence ID" value="KAE9254308.1"/>
    <property type="molecule type" value="Genomic_DNA"/>
</dbReference>
<feature type="region of interest" description="Disordered" evidence="1">
    <location>
        <begin position="62"/>
        <end position="83"/>
    </location>
</feature>
<evidence type="ECO:0000313" key="3">
    <source>
        <dbReference type="EMBL" id="KAE9021709.1"/>
    </source>
</evidence>
<sequence length="90" mass="10160">MDGASYHKRLTNPTPNKKRLKADIQAWLVKHGIKYEEKDVIAQLLKFEDKYAAALDDCCLTSEEENSEDGEGDNYGSNVEEDGDVVVYSF</sequence>
<comment type="caution">
    <text evidence="9">The sequence shown here is derived from an EMBL/GenBank/DDBJ whole genome shotgun (WGS) entry which is preliminary data.</text>
</comment>
<gene>
    <name evidence="9" type="ORF">PF001_g6192</name>
    <name evidence="7" type="ORF">PF002_g7750</name>
    <name evidence="8" type="ORF">PF004_g1090</name>
    <name evidence="6" type="ORF">PF005_g6778</name>
    <name evidence="5" type="ORF">PF006_g6086</name>
    <name evidence="2" type="ORF">PF009_g5876</name>
    <name evidence="4" type="ORF">PF010_g5992</name>
    <name evidence="3" type="ORF">PF011_g4822</name>
</gene>
<dbReference type="Proteomes" id="UP000488956">
    <property type="component" value="Unassembled WGS sequence"/>
</dbReference>
<evidence type="ECO:0000313" key="5">
    <source>
        <dbReference type="EMBL" id="KAE9149433.1"/>
    </source>
</evidence>
<dbReference type="AlphaFoldDB" id="A0A6A4E8T2"/>
<keyword evidence="11" id="KW-1185">Reference proteome</keyword>
<name>A0A6A4E8T2_9STRA</name>